<organism evidence="2 3">
    <name type="scientific">Thermus brevis</name>
    <dbReference type="NCBI Taxonomy" id="2862456"/>
    <lineage>
        <taxon>Bacteria</taxon>
        <taxon>Thermotogati</taxon>
        <taxon>Deinococcota</taxon>
        <taxon>Deinococci</taxon>
        <taxon>Thermales</taxon>
        <taxon>Thermaceae</taxon>
        <taxon>Thermus</taxon>
    </lineage>
</organism>
<proteinExistence type="predicted"/>
<protein>
    <submittedName>
        <fullName evidence="2">Uncharacterized protein</fullName>
    </submittedName>
</protein>
<accession>A0ABS7A0P0</accession>
<name>A0ABS7A0P0_9DEIN</name>
<comment type="caution">
    <text evidence="2">The sequence shown here is derived from an EMBL/GenBank/DDBJ whole genome shotgun (WGS) entry which is preliminary data.</text>
</comment>
<keyword evidence="3" id="KW-1185">Reference proteome</keyword>
<keyword evidence="1" id="KW-0472">Membrane</keyword>
<dbReference type="Proteomes" id="UP000724268">
    <property type="component" value="Unassembled WGS sequence"/>
</dbReference>
<evidence type="ECO:0000313" key="3">
    <source>
        <dbReference type="Proteomes" id="UP000724268"/>
    </source>
</evidence>
<feature type="transmembrane region" description="Helical" evidence="1">
    <location>
        <begin position="66"/>
        <end position="84"/>
    </location>
</feature>
<dbReference type="EMBL" id="JAHXRS010000024">
    <property type="protein sequence ID" value="MBW6395838.1"/>
    <property type="molecule type" value="Genomic_DNA"/>
</dbReference>
<keyword evidence="1" id="KW-1133">Transmembrane helix</keyword>
<evidence type="ECO:0000313" key="2">
    <source>
        <dbReference type="EMBL" id="MBW6395838.1"/>
    </source>
</evidence>
<sequence>MRELPWGVLLMFATLAVAFALAGLWWWLFFLGGLVLWLGVVELLAVRRTGLTISGQFLAWARRHPWWAGLMAALLGGAVGYLVYHLTTGH</sequence>
<evidence type="ECO:0000256" key="1">
    <source>
        <dbReference type="SAM" id="Phobius"/>
    </source>
</evidence>
<gene>
    <name evidence="2" type="ORF">KZX47_11855</name>
</gene>
<reference evidence="2 3" key="1">
    <citation type="submission" date="2021-07" db="EMBL/GenBank/DDBJ databases">
        <title>Thermus aquaticus gen. n. and sp. n., a nonsporulating extreme thermophile.</title>
        <authorList>
            <person name="Hu C.-J."/>
            <person name="Li W.-J."/>
            <person name="Xian W.-D."/>
        </authorList>
    </citation>
    <scope>NUCLEOTIDE SEQUENCE [LARGE SCALE GENOMIC DNA]</scope>
    <source>
        <strain evidence="2 3">SYSU G05001</strain>
    </source>
</reference>
<dbReference type="RefSeq" id="WP_219760342.1">
    <property type="nucleotide sequence ID" value="NZ_JAHXRS010000024.1"/>
</dbReference>
<keyword evidence="1" id="KW-0812">Transmembrane</keyword>